<proteinExistence type="predicted"/>
<feature type="region of interest" description="Disordered" evidence="1">
    <location>
        <begin position="1"/>
        <end position="40"/>
    </location>
</feature>
<feature type="compositionally biased region" description="Basic and acidic residues" evidence="1">
    <location>
        <begin position="23"/>
        <end position="40"/>
    </location>
</feature>
<protein>
    <submittedName>
        <fullName evidence="2">Uncharacterized protein</fullName>
    </submittedName>
</protein>
<reference evidence="2" key="1">
    <citation type="journal article" date="2015" name="Nature">
        <title>Complex archaea that bridge the gap between prokaryotes and eukaryotes.</title>
        <authorList>
            <person name="Spang A."/>
            <person name="Saw J.H."/>
            <person name="Jorgensen S.L."/>
            <person name="Zaremba-Niedzwiedzka K."/>
            <person name="Martijn J."/>
            <person name="Lind A.E."/>
            <person name="van Eijk R."/>
            <person name="Schleper C."/>
            <person name="Guy L."/>
            <person name="Ettema T.J."/>
        </authorList>
    </citation>
    <scope>NUCLEOTIDE SEQUENCE</scope>
</reference>
<organism evidence="2">
    <name type="scientific">marine sediment metagenome</name>
    <dbReference type="NCBI Taxonomy" id="412755"/>
    <lineage>
        <taxon>unclassified sequences</taxon>
        <taxon>metagenomes</taxon>
        <taxon>ecological metagenomes</taxon>
    </lineage>
</organism>
<dbReference type="AlphaFoldDB" id="A0A0F8ZQ62"/>
<evidence type="ECO:0000313" key="2">
    <source>
        <dbReference type="EMBL" id="KKK88150.1"/>
    </source>
</evidence>
<name>A0A0F8ZQ62_9ZZZZ</name>
<sequence length="126" mass="14263">MNTTSADKPDKASAVDPGAPYDPEEHGMATHEKSDLTKKDYEDIAREKLGMTPADPGAIDLEPIKARRKPTAEYHGDMDRLVAYEDRDNLIAAVEALREDVVKWKEETWQMQKKFMEAMDRAEPAE</sequence>
<feature type="non-terminal residue" evidence="2">
    <location>
        <position position="126"/>
    </location>
</feature>
<comment type="caution">
    <text evidence="2">The sequence shown here is derived from an EMBL/GenBank/DDBJ whole genome shotgun (WGS) entry which is preliminary data.</text>
</comment>
<gene>
    <name evidence="2" type="ORF">LCGC14_2746060</name>
</gene>
<evidence type="ECO:0000256" key="1">
    <source>
        <dbReference type="SAM" id="MobiDB-lite"/>
    </source>
</evidence>
<dbReference type="EMBL" id="LAZR01050085">
    <property type="protein sequence ID" value="KKK88150.1"/>
    <property type="molecule type" value="Genomic_DNA"/>
</dbReference>
<accession>A0A0F8ZQ62</accession>